<keyword evidence="1" id="KW-1133">Transmembrane helix</keyword>
<feature type="domain" description="DUF2062" evidence="2">
    <location>
        <begin position="27"/>
        <end position="194"/>
    </location>
</feature>
<evidence type="ECO:0000256" key="1">
    <source>
        <dbReference type="SAM" id="Phobius"/>
    </source>
</evidence>
<sequence>MVFKRRDRRPLWLMVFEFFWPRGGWGRAFHYVKHRMRRLPDTPEKIARGIFAGIVTCFTPFYGLHFFTAALIAFVVRGNILAAILATFVGNPLTYVPIALLSVQVGLFLTGRHPDEAGNGENFAQKFFYAANDLRENVVALFTDMDANWTSLRIFYHDIFYPYMIGGIIPGVLFGLVAYYVSVPVIRAYQARRRGALKAKLAAIRAKAEVAKRAKAEKAEQAKETRT</sequence>
<proteinExistence type="predicted"/>
<name>A0A917AE09_9RHOB</name>
<feature type="transmembrane region" description="Helical" evidence="1">
    <location>
        <begin position="83"/>
        <end position="109"/>
    </location>
</feature>
<dbReference type="Proteomes" id="UP000612855">
    <property type="component" value="Unassembled WGS sequence"/>
</dbReference>
<protein>
    <recommendedName>
        <fullName evidence="2">DUF2062 domain-containing protein</fullName>
    </recommendedName>
</protein>
<evidence type="ECO:0000259" key="2">
    <source>
        <dbReference type="Pfam" id="PF09835"/>
    </source>
</evidence>
<reference evidence="4" key="1">
    <citation type="journal article" date="2019" name="Int. J. Syst. Evol. Microbiol.">
        <title>The Global Catalogue of Microorganisms (GCM) 10K type strain sequencing project: providing services to taxonomists for standard genome sequencing and annotation.</title>
        <authorList>
            <consortium name="The Broad Institute Genomics Platform"/>
            <consortium name="The Broad Institute Genome Sequencing Center for Infectious Disease"/>
            <person name="Wu L."/>
            <person name="Ma J."/>
        </authorList>
    </citation>
    <scope>NUCLEOTIDE SEQUENCE [LARGE SCALE GENOMIC DNA]</scope>
    <source>
        <strain evidence="4">CGMCC 1.12664</strain>
    </source>
</reference>
<feature type="transmembrane region" description="Helical" evidence="1">
    <location>
        <begin position="160"/>
        <end position="183"/>
    </location>
</feature>
<comment type="caution">
    <text evidence="3">The sequence shown here is derived from an EMBL/GenBank/DDBJ whole genome shotgun (WGS) entry which is preliminary data.</text>
</comment>
<accession>A0A917AE09</accession>
<dbReference type="InterPro" id="IPR018639">
    <property type="entry name" value="DUF2062"/>
</dbReference>
<keyword evidence="1" id="KW-0812">Transmembrane</keyword>
<evidence type="ECO:0000313" key="4">
    <source>
        <dbReference type="Proteomes" id="UP000612855"/>
    </source>
</evidence>
<dbReference type="AlphaFoldDB" id="A0A917AE09"/>
<dbReference type="PANTHER" id="PTHR40547:SF1">
    <property type="entry name" value="SLL0298 PROTEIN"/>
    <property type="match status" value="1"/>
</dbReference>
<dbReference type="PANTHER" id="PTHR40547">
    <property type="entry name" value="SLL0298 PROTEIN"/>
    <property type="match status" value="1"/>
</dbReference>
<dbReference type="Pfam" id="PF09835">
    <property type="entry name" value="DUF2062"/>
    <property type="match status" value="1"/>
</dbReference>
<dbReference type="EMBL" id="BMFJ01000002">
    <property type="protein sequence ID" value="GGE44027.1"/>
    <property type="molecule type" value="Genomic_DNA"/>
</dbReference>
<keyword evidence="4" id="KW-1185">Reference proteome</keyword>
<gene>
    <name evidence="3" type="ORF">GCM10011360_34090</name>
</gene>
<feature type="transmembrane region" description="Helical" evidence="1">
    <location>
        <begin position="50"/>
        <end position="76"/>
    </location>
</feature>
<organism evidence="3 4">
    <name type="scientific">Primorskyibacter flagellatus</name>
    <dbReference type="NCBI Taxonomy" id="1387277"/>
    <lineage>
        <taxon>Bacteria</taxon>
        <taxon>Pseudomonadati</taxon>
        <taxon>Pseudomonadota</taxon>
        <taxon>Alphaproteobacteria</taxon>
        <taxon>Rhodobacterales</taxon>
        <taxon>Roseobacteraceae</taxon>
        <taxon>Primorskyibacter</taxon>
    </lineage>
</organism>
<evidence type="ECO:0000313" key="3">
    <source>
        <dbReference type="EMBL" id="GGE44027.1"/>
    </source>
</evidence>
<keyword evidence="1" id="KW-0472">Membrane</keyword>